<evidence type="ECO:0000313" key="9">
    <source>
        <dbReference type="EMBL" id="RZV36722.1"/>
    </source>
</evidence>
<evidence type="ECO:0000256" key="1">
    <source>
        <dbReference type="ARBA" id="ARBA00009690"/>
    </source>
</evidence>
<dbReference type="PANTHER" id="PTHR30314">
    <property type="entry name" value="CELL DIVISION PROTEIN FTSZ-RELATED"/>
    <property type="match status" value="1"/>
</dbReference>
<dbReference type="Gene3D" id="3.30.1330.20">
    <property type="entry name" value="Tubulin/FtsZ, C-terminal domain"/>
    <property type="match status" value="1"/>
</dbReference>
<dbReference type="PROSITE" id="PS01135">
    <property type="entry name" value="FTSZ_2"/>
    <property type="match status" value="1"/>
</dbReference>
<protein>
    <recommendedName>
        <fullName evidence="4 5">Cell division protein FtsZ</fullName>
    </recommendedName>
</protein>
<feature type="binding site" evidence="4">
    <location>
        <position position="139"/>
    </location>
    <ligand>
        <name>GTP</name>
        <dbReference type="ChEBI" id="CHEBI:37565"/>
    </ligand>
</feature>
<feature type="binding site" evidence="4">
    <location>
        <begin position="21"/>
        <end position="25"/>
    </location>
    <ligand>
        <name>GTP</name>
        <dbReference type="ChEBI" id="CHEBI:37565"/>
    </ligand>
</feature>
<dbReference type="PRINTS" id="PR00423">
    <property type="entry name" value="CELLDVISFTSZ"/>
</dbReference>
<evidence type="ECO:0000259" key="7">
    <source>
        <dbReference type="SMART" id="SM00864"/>
    </source>
</evidence>
<dbReference type="InterPro" id="IPR024757">
    <property type="entry name" value="FtsZ_C"/>
</dbReference>
<sequence>MLEFIENNELAAKIKVIGVGGGGGNAVNTMIAAGLSGAEFIVANTDAQALKANLSNIKIQLGEQVTRGLGAGANPEVGRKSAMEDRERVKELLEGSDMVFITAGLGGGTGTGAAPIIAEVAKEVGALTVAVVTKPFIFEGNRRMKQAEEGLRELKNTVDTVITIPNQRLLAVAGKNTSMIDAFKKVDEVLLQAVKGISDLINVHGLINVDFADVKTIMSEMGMALMGTGVAQGENRALEAAQKAVSSPLLEDIKIEGARGLLINIAGGKDMGIAEVSEAAEKIKSEAHPDANIIFGAVINDELEDRMMITVIATGLGGEAKPVSLVSVQGGAASQQAQGLSQTVKAPFSEDDNTPPVKPVSDTVVNIKETPSYIERFSDVEEEVNYEDDQWDIPTFMRKQAD</sequence>
<dbReference type="GO" id="GO:0043093">
    <property type="term" value="P:FtsZ-dependent cytokinesis"/>
    <property type="evidence" value="ECO:0007669"/>
    <property type="project" value="UniProtKB-UniRule"/>
</dbReference>
<dbReference type="InterPro" id="IPR018316">
    <property type="entry name" value="Tubulin/FtsZ_2-layer-sand-dom"/>
</dbReference>
<dbReference type="GO" id="GO:0003924">
    <property type="term" value="F:GTPase activity"/>
    <property type="evidence" value="ECO:0007669"/>
    <property type="project" value="UniProtKB-UniRule"/>
</dbReference>
<comment type="similarity">
    <text evidence="1 4 6">Belongs to the FtsZ family.</text>
</comment>
<dbReference type="GO" id="GO:0005737">
    <property type="term" value="C:cytoplasm"/>
    <property type="evidence" value="ECO:0007669"/>
    <property type="project" value="UniProtKB-SubCell"/>
</dbReference>
<dbReference type="FunFam" id="3.40.50.1440:FF:000001">
    <property type="entry name" value="Cell division protein FtsZ"/>
    <property type="match status" value="1"/>
</dbReference>
<dbReference type="PANTHER" id="PTHR30314:SF3">
    <property type="entry name" value="MITOCHONDRIAL DIVISION PROTEIN FSZA"/>
    <property type="match status" value="1"/>
</dbReference>
<name>A0A520X6E8_9DELT</name>
<keyword evidence="2 4" id="KW-0547">Nucleotide-binding</keyword>
<dbReference type="InterPro" id="IPR036525">
    <property type="entry name" value="Tubulin/FtsZ_GTPase_sf"/>
</dbReference>
<dbReference type="Gene3D" id="3.40.50.1440">
    <property type="entry name" value="Tubulin/FtsZ, GTPase domain"/>
    <property type="match status" value="1"/>
</dbReference>
<dbReference type="SUPFAM" id="SSF55307">
    <property type="entry name" value="Tubulin C-terminal domain-like"/>
    <property type="match status" value="1"/>
</dbReference>
<feature type="domain" description="Tubulin/FtsZ 2-layer sandwich" evidence="8">
    <location>
        <begin position="207"/>
        <end position="325"/>
    </location>
</feature>
<dbReference type="EMBL" id="SHMQ01000055">
    <property type="protein sequence ID" value="RZV36722.1"/>
    <property type="molecule type" value="Genomic_DNA"/>
</dbReference>
<dbReference type="SMART" id="SM00865">
    <property type="entry name" value="Tubulin_C"/>
    <property type="match status" value="1"/>
</dbReference>
<keyword evidence="4 6" id="KW-0717">Septation</keyword>
<keyword evidence="4 6" id="KW-0131">Cell cycle</keyword>
<evidence type="ECO:0000256" key="3">
    <source>
        <dbReference type="ARBA" id="ARBA00023134"/>
    </source>
</evidence>
<dbReference type="GO" id="GO:0000917">
    <property type="term" value="P:division septum assembly"/>
    <property type="evidence" value="ECO:0007669"/>
    <property type="project" value="UniProtKB-KW"/>
</dbReference>
<dbReference type="CDD" id="cd02201">
    <property type="entry name" value="FtsZ_type1"/>
    <property type="match status" value="1"/>
</dbReference>
<dbReference type="Pfam" id="PF00091">
    <property type="entry name" value="Tubulin"/>
    <property type="match status" value="1"/>
</dbReference>
<comment type="function">
    <text evidence="4 6">Essential cell division protein that forms a contractile ring structure (Z ring) at the future cell division site. The regulation of the ring assembly controls the timing and the location of cell division. One of the functions of the FtsZ ring is to recruit other cell division proteins to the septum to produce a new cell wall between the dividing cells. Binds GTP and shows GTPase activity.</text>
</comment>
<dbReference type="NCBIfam" id="TIGR00065">
    <property type="entry name" value="ftsZ"/>
    <property type="match status" value="1"/>
</dbReference>
<keyword evidence="4 6" id="KW-0132">Cell division</keyword>
<feature type="binding site" evidence="4">
    <location>
        <position position="143"/>
    </location>
    <ligand>
        <name>GTP</name>
        <dbReference type="ChEBI" id="CHEBI:37565"/>
    </ligand>
</feature>
<dbReference type="SUPFAM" id="SSF52490">
    <property type="entry name" value="Tubulin nucleotide-binding domain-like"/>
    <property type="match status" value="1"/>
</dbReference>
<comment type="subunit">
    <text evidence="4">Homodimer. Polymerizes to form a dynamic ring structure in a strictly GTP-dependent manner. Interacts directly with several other division proteins.</text>
</comment>
<keyword evidence="4" id="KW-0963">Cytoplasm</keyword>
<dbReference type="InterPro" id="IPR000158">
    <property type="entry name" value="Cell_div_FtsZ"/>
</dbReference>
<dbReference type="Proteomes" id="UP000322454">
    <property type="component" value="Unassembled WGS sequence"/>
</dbReference>
<dbReference type="InterPro" id="IPR045061">
    <property type="entry name" value="FtsZ/CetZ"/>
</dbReference>
<evidence type="ECO:0000259" key="8">
    <source>
        <dbReference type="SMART" id="SM00865"/>
    </source>
</evidence>
<feature type="binding site" evidence="4">
    <location>
        <position position="187"/>
    </location>
    <ligand>
        <name>GTP</name>
        <dbReference type="ChEBI" id="CHEBI:37565"/>
    </ligand>
</feature>
<comment type="caution">
    <text evidence="9">The sequence shown here is derived from an EMBL/GenBank/DDBJ whole genome shotgun (WGS) entry which is preliminary data.</text>
</comment>
<evidence type="ECO:0000256" key="6">
    <source>
        <dbReference type="RuleBase" id="RU000631"/>
    </source>
</evidence>
<dbReference type="GO" id="GO:0005525">
    <property type="term" value="F:GTP binding"/>
    <property type="evidence" value="ECO:0007669"/>
    <property type="project" value="UniProtKB-UniRule"/>
</dbReference>
<dbReference type="GO" id="GO:0051258">
    <property type="term" value="P:protein polymerization"/>
    <property type="evidence" value="ECO:0007669"/>
    <property type="project" value="UniProtKB-UniRule"/>
</dbReference>
<dbReference type="GO" id="GO:0032153">
    <property type="term" value="C:cell division site"/>
    <property type="evidence" value="ECO:0007669"/>
    <property type="project" value="UniProtKB-UniRule"/>
</dbReference>
<accession>A0A520X6E8</accession>
<feature type="domain" description="Tubulin/FtsZ GTPase" evidence="7">
    <location>
        <begin position="13"/>
        <end position="205"/>
    </location>
</feature>
<dbReference type="InterPro" id="IPR008280">
    <property type="entry name" value="Tub_FtsZ_C"/>
</dbReference>
<dbReference type="Pfam" id="PF12327">
    <property type="entry name" value="FtsZ_C"/>
    <property type="match status" value="1"/>
</dbReference>
<dbReference type="SMART" id="SM00864">
    <property type="entry name" value="Tubulin"/>
    <property type="match status" value="1"/>
</dbReference>
<dbReference type="InterPro" id="IPR037103">
    <property type="entry name" value="Tubulin/FtsZ-like_C"/>
</dbReference>
<evidence type="ECO:0000256" key="2">
    <source>
        <dbReference type="ARBA" id="ARBA00022741"/>
    </source>
</evidence>
<dbReference type="HAMAP" id="MF_00909">
    <property type="entry name" value="FtsZ"/>
    <property type="match status" value="1"/>
</dbReference>
<evidence type="ECO:0000256" key="5">
    <source>
        <dbReference type="NCBIfam" id="TIGR00065"/>
    </source>
</evidence>
<feature type="binding site" evidence="4">
    <location>
        <begin position="108"/>
        <end position="110"/>
    </location>
    <ligand>
        <name>GTP</name>
        <dbReference type="ChEBI" id="CHEBI:37565"/>
    </ligand>
</feature>
<dbReference type="InterPro" id="IPR003008">
    <property type="entry name" value="Tubulin_FtsZ_GTPase"/>
</dbReference>
<dbReference type="InterPro" id="IPR020805">
    <property type="entry name" value="Cell_div_FtsZ_CS"/>
</dbReference>
<organism evidence="9 10">
    <name type="scientific">Candidatus Acidulodesulfobacterium acidiphilum</name>
    <dbReference type="NCBI Taxonomy" id="2597224"/>
    <lineage>
        <taxon>Bacteria</taxon>
        <taxon>Deltaproteobacteria</taxon>
        <taxon>Candidatus Acidulodesulfobacterales</taxon>
        <taxon>Candidatus Acidulodesulfobacterium</taxon>
    </lineage>
</organism>
<gene>
    <name evidence="4 9" type="primary">ftsZ</name>
    <name evidence="9" type="ORF">EVJ48_10055</name>
</gene>
<dbReference type="AlphaFoldDB" id="A0A520X6E8"/>
<comment type="subcellular location">
    <subcellularLocation>
        <location evidence="4">Cytoplasm</location>
    </subcellularLocation>
    <text evidence="4">Assembles at midcell at the inner surface of the cytoplasmic membrane.</text>
</comment>
<proteinExistence type="inferred from homology"/>
<evidence type="ECO:0000313" key="10">
    <source>
        <dbReference type="Proteomes" id="UP000322454"/>
    </source>
</evidence>
<keyword evidence="3 4" id="KW-0342">GTP-binding</keyword>
<evidence type="ECO:0000256" key="4">
    <source>
        <dbReference type="HAMAP-Rule" id="MF_00909"/>
    </source>
</evidence>
<dbReference type="PROSITE" id="PS01134">
    <property type="entry name" value="FTSZ_1"/>
    <property type="match status" value="1"/>
</dbReference>
<reference evidence="9 10" key="1">
    <citation type="submission" date="2019-01" db="EMBL/GenBank/DDBJ databases">
        <title>Insights into ecological role of a new deltaproteobacterial order Candidatus Sinidesulfobacterales (Sva0485) by metagenomics and metatranscriptomics.</title>
        <authorList>
            <person name="Tan S."/>
            <person name="Liu J."/>
            <person name="Fang Y."/>
            <person name="Hedlund B."/>
            <person name="Lian Z.-H."/>
            <person name="Huang L.-Y."/>
            <person name="Li J.-T."/>
            <person name="Huang L.-N."/>
            <person name="Li W.-J."/>
            <person name="Jiang H.-C."/>
            <person name="Dong H.-L."/>
            <person name="Shu W.-S."/>
        </authorList>
    </citation>
    <scope>NUCLEOTIDE SEQUENCE [LARGE SCALE GENOMIC DNA]</scope>
    <source>
        <strain evidence="9">AP4</strain>
    </source>
</reference>